<dbReference type="AlphaFoldDB" id="A0AAD9JGA7"/>
<reference evidence="10" key="1">
    <citation type="journal article" date="2023" name="Mol. Biol. Evol.">
        <title>Third-Generation Sequencing Reveals the Adaptive Role of the Epigenome in Three Deep-Sea Polychaetes.</title>
        <authorList>
            <person name="Perez M."/>
            <person name="Aroh O."/>
            <person name="Sun Y."/>
            <person name="Lan Y."/>
            <person name="Juniper S.K."/>
            <person name="Young C.R."/>
            <person name="Angers B."/>
            <person name="Qian P.Y."/>
        </authorList>
    </citation>
    <scope>NUCLEOTIDE SEQUENCE</scope>
    <source>
        <strain evidence="10">P08H-3</strain>
    </source>
</reference>
<dbReference type="NCBIfam" id="NF004012">
    <property type="entry name" value="PRK05477.1-2"/>
    <property type="match status" value="1"/>
</dbReference>
<keyword evidence="11" id="KW-1185">Reference proteome</keyword>
<evidence type="ECO:0000313" key="10">
    <source>
        <dbReference type="EMBL" id="KAK2152629.1"/>
    </source>
</evidence>
<accession>A0AAD9JGA7</accession>
<dbReference type="Proteomes" id="UP001208570">
    <property type="component" value="Unassembled WGS sequence"/>
</dbReference>
<comment type="subunit">
    <text evidence="7">Subunit of the heterotrimeric GatCAB amidotransferase (AdT) complex, composed of A, B and C subunits.</text>
</comment>
<dbReference type="InterPro" id="IPR004413">
    <property type="entry name" value="GatB"/>
</dbReference>
<name>A0AAD9JGA7_9ANNE</name>
<dbReference type="PANTHER" id="PTHR11659:SF0">
    <property type="entry name" value="GLUTAMYL-TRNA(GLN) AMIDOTRANSFERASE SUBUNIT B, MITOCHONDRIAL"/>
    <property type="match status" value="1"/>
</dbReference>
<evidence type="ECO:0000256" key="4">
    <source>
        <dbReference type="ARBA" id="ARBA00022840"/>
    </source>
</evidence>
<evidence type="ECO:0000256" key="8">
    <source>
        <dbReference type="SAM" id="Coils"/>
    </source>
</evidence>
<keyword evidence="8" id="KW-0175">Coiled coil</keyword>
<evidence type="ECO:0000256" key="6">
    <source>
        <dbReference type="ARBA" id="ARBA00047913"/>
    </source>
</evidence>
<dbReference type="SUPFAM" id="SSF89095">
    <property type="entry name" value="GatB/YqeY motif"/>
    <property type="match status" value="1"/>
</dbReference>
<keyword evidence="4 7" id="KW-0067">ATP-binding</keyword>
<feature type="coiled-coil region" evidence="8">
    <location>
        <begin position="455"/>
        <end position="482"/>
    </location>
</feature>
<dbReference type="EMBL" id="JAODUP010000323">
    <property type="protein sequence ID" value="KAK2152629.1"/>
    <property type="molecule type" value="Genomic_DNA"/>
</dbReference>
<dbReference type="PANTHER" id="PTHR11659">
    <property type="entry name" value="GLUTAMYL-TRNA GLN AMIDOTRANSFERASE SUBUNIT B MITOCHONDRIAL AND PROKARYOTIC PET112-RELATED"/>
    <property type="match status" value="1"/>
</dbReference>
<dbReference type="InterPro" id="IPR017959">
    <property type="entry name" value="Asn/Gln-tRNA_amidoTrfase_suB/E"/>
</dbReference>
<feature type="domain" description="Aspartyl/Glutamyl-tRNA(Gln) amidotransferase subunit B/E catalytic" evidence="9">
    <location>
        <begin position="41"/>
        <end position="317"/>
    </location>
</feature>
<dbReference type="NCBIfam" id="TIGR00133">
    <property type="entry name" value="gatB"/>
    <property type="match status" value="1"/>
</dbReference>
<evidence type="ECO:0000256" key="7">
    <source>
        <dbReference type="HAMAP-Rule" id="MF_03147"/>
    </source>
</evidence>
<sequence>MRGINSLLTYSRIRKYLSRFIQCRHRSTAVEVAKNRGWEPVIGLEIHAQITSKSKLFSTAGTEYKAPVNSQVAFMDSALPGTLPVLNQRCVEAGVLTALALKSDINYESYFDRKHYFYADMPSGYQITQQRRPLAKSGHVTYLLDKTQRQARIIQLQLEQDSGKSLHDTNQHISLIDLNRAGVGLMEIVTEPDFTSGTDARAFVKELILILTLLETCRCKMEEGNLRVDASISLHKPNTPLGTRCEVKNLNSLGFLEKAIEYEINRQLDVLTEGGEVENETRMFLSDEGRTVPMRDKEKVHDYRFMPEPNLLPLRLYTNSTLPSEGDSSQNINVDLLKEWLPVDPMERRNRLVHDFQLSMLHANQIVNMPGYWELFYNLKKASERSTKHITSVLLKELAEVLKFSASYELNSEIPIKLEQLGDVIDLLLKECIINSELDVVKAIATRGLRLSRDATEMEAAVDEVLKESRDLEDKIKKTSGKKQQRYLSAVVKEVMRKSNNKYDAVLLLDIVTERFKDDK</sequence>
<dbReference type="InterPro" id="IPR003789">
    <property type="entry name" value="Asn/Gln_tRNA_amidoTrase-B-like"/>
</dbReference>
<comment type="catalytic activity">
    <reaction evidence="6 7">
        <text>L-glutamyl-tRNA(Gln) + L-glutamine + ATP + H2O = L-glutaminyl-tRNA(Gln) + L-glutamate + ADP + phosphate + H(+)</text>
        <dbReference type="Rhea" id="RHEA:17521"/>
        <dbReference type="Rhea" id="RHEA-COMP:9681"/>
        <dbReference type="Rhea" id="RHEA-COMP:9684"/>
        <dbReference type="ChEBI" id="CHEBI:15377"/>
        <dbReference type="ChEBI" id="CHEBI:15378"/>
        <dbReference type="ChEBI" id="CHEBI:29985"/>
        <dbReference type="ChEBI" id="CHEBI:30616"/>
        <dbReference type="ChEBI" id="CHEBI:43474"/>
        <dbReference type="ChEBI" id="CHEBI:58359"/>
        <dbReference type="ChEBI" id="CHEBI:78520"/>
        <dbReference type="ChEBI" id="CHEBI:78521"/>
        <dbReference type="ChEBI" id="CHEBI:456216"/>
    </reaction>
</comment>
<keyword evidence="2 7" id="KW-0436">Ligase</keyword>
<keyword evidence="5 7" id="KW-0648">Protein biosynthesis</keyword>
<comment type="similarity">
    <text evidence="1 7">Belongs to the GatB/GatE family. GatB subfamily.</text>
</comment>
<dbReference type="HAMAP" id="MF_00121">
    <property type="entry name" value="GatB"/>
    <property type="match status" value="1"/>
</dbReference>
<dbReference type="GO" id="GO:0050567">
    <property type="term" value="F:glutaminyl-tRNA synthase (glutamine-hydrolyzing) activity"/>
    <property type="evidence" value="ECO:0007669"/>
    <property type="project" value="UniProtKB-UniRule"/>
</dbReference>
<dbReference type="GO" id="GO:0032543">
    <property type="term" value="P:mitochondrial translation"/>
    <property type="evidence" value="ECO:0007669"/>
    <property type="project" value="UniProtKB-UniRule"/>
</dbReference>
<evidence type="ECO:0000256" key="2">
    <source>
        <dbReference type="ARBA" id="ARBA00022598"/>
    </source>
</evidence>
<keyword evidence="7" id="KW-0496">Mitochondrion</keyword>
<dbReference type="GO" id="GO:0030956">
    <property type="term" value="C:glutamyl-tRNA(Gln) amidotransferase complex"/>
    <property type="evidence" value="ECO:0007669"/>
    <property type="project" value="UniProtKB-UniRule"/>
</dbReference>
<evidence type="ECO:0000256" key="5">
    <source>
        <dbReference type="ARBA" id="ARBA00022917"/>
    </source>
</evidence>
<dbReference type="InterPro" id="IPR006075">
    <property type="entry name" value="Asn/Gln-tRNA_Trfase_suB/E_cat"/>
</dbReference>
<comment type="caution">
    <text evidence="10">The sequence shown here is derived from an EMBL/GenBank/DDBJ whole genome shotgun (WGS) entry which is preliminary data.</text>
</comment>
<protein>
    <recommendedName>
        <fullName evidence="7">Glutamyl-tRNA(Gln) amidotransferase subunit B, mitochondrial</fullName>
        <shortName evidence="7">Glu-AdT subunit B</shortName>
        <ecNumber evidence="7">6.3.5.-</ecNumber>
    </recommendedName>
</protein>
<dbReference type="EC" id="6.3.5.-" evidence="7"/>
<dbReference type="Pfam" id="PF02934">
    <property type="entry name" value="GatB_N"/>
    <property type="match status" value="1"/>
</dbReference>
<dbReference type="GO" id="GO:0005739">
    <property type="term" value="C:mitochondrion"/>
    <property type="evidence" value="ECO:0007669"/>
    <property type="project" value="UniProtKB-SubCell"/>
</dbReference>
<dbReference type="InterPro" id="IPR017958">
    <property type="entry name" value="Gln-tRNA_amidoTrfase_suB_CS"/>
</dbReference>
<evidence type="ECO:0000256" key="3">
    <source>
        <dbReference type="ARBA" id="ARBA00022741"/>
    </source>
</evidence>
<gene>
    <name evidence="10" type="ORF">LSH36_324g02007</name>
</gene>
<dbReference type="InterPro" id="IPR014746">
    <property type="entry name" value="Gln_synth/guanido_kin_cat_dom"/>
</dbReference>
<evidence type="ECO:0000259" key="9">
    <source>
        <dbReference type="Pfam" id="PF02934"/>
    </source>
</evidence>
<dbReference type="GO" id="GO:0005524">
    <property type="term" value="F:ATP binding"/>
    <property type="evidence" value="ECO:0007669"/>
    <property type="project" value="UniProtKB-KW"/>
</dbReference>
<comment type="function">
    <text evidence="7">Allows the formation of correctly charged Gln-tRNA(Gln) through the transamidation of misacylated Glu-tRNA(Gln) in the mitochondria. The reaction takes place in the presence of glutamine and ATP through an activated gamma-phospho-Glu-tRNA(Gln).</text>
</comment>
<comment type="subcellular location">
    <subcellularLocation>
        <location evidence="7">Mitochondrion</location>
    </subcellularLocation>
</comment>
<evidence type="ECO:0000313" key="11">
    <source>
        <dbReference type="Proteomes" id="UP001208570"/>
    </source>
</evidence>
<proteinExistence type="inferred from homology"/>
<keyword evidence="3 7" id="KW-0547">Nucleotide-binding</keyword>
<dbReference type="SUPFAM" id="SSF55931">
    <property type="entry name" value="Glutamine synthetase/guanido kinase"/>
    <property type="match status" value="1"/>
</dbReference>
<dbReference type="GO" id="GO:0070681">
    <property type="term" value="P:glutaminyl-tRNAGln biosynthesis via transamidation"/>
    <property type="evidence" value="ECO:0007669"/>
    <property type="project" value="UniProtKB-UniRule"/>
</dbReference>
<organism evidence="10 11">
    <name type="scientific">Paralvinella palmiformis</name>
    <dbReference type="NCBI Taxonomy" id="53620"/>
    <lineage>
        <taxon>Eukaryota</taxon>
        <taxon>Metazoa</taxon>
        <taxon>Spiralia</taxon>
        <taxon>Lophotrochozoa</taxon>
        <taxon>Annelida</taxon>
        <taxon>Polychaeta</taxon>
        <taxon>Sedentaria</taxon>
        <taxon>Canalipalpata</taxon>
        <taxon>Terebellida</taxon>
        <taxon>Terebelliformia</taxon>
        <taxon>Alvinellidae</taxon>
        <taxon>Paralvinella</taxon>
    </lineage>
</organism>
<dbReference type="PROSITE" id="PS01234">
    <property type="entry name" value="GATB"/>
    <property type="match status" value="1"/>
</dbReference>
<evidence type="ECO:0000256" key="1">
    <source>
        <dbReference type="ARBA" id="ARBA00005306"/>
    </source>
</evidence>